<dbReference type="Pfam" id="PF08241">
    <property type="entry name" value="Methyltransf_11"/>
    <property type="match status" value="1"/>
</dbReference>
<dbReference type="Proteomes" id="UP000264071">
    <property type="component" value="Unassembled WGS sequence"/>
</dbReference>
<dbReference type="SUPFAM" id="SSF46785">
    <property type="entry name" value="Winged helix' DNA-binding domain"/>
    <property type="match status" value="1"/>
</dbReference>
<dbReference type="InterPro" id="IPR036390">
    <property type="entry name" value="WH_DNA-bd_sf"/>
</dbReference>
<dbReference type="SMART" id="SM00418">
    <property type="entry name" value="HTH_ARSR"/>
    <property type="match status" value="1"/>
</dbReference>
<dbReference type="GO" id="GO:0032259">
    <property type="term" value="P:methylation"/>
    <property type="evidence" value="ECO:0007669"/>
    <property type="project" value="UniProtKB-KW"/>
</dbReference>
<gene>
    <name evidence="2" type="ORF">DGD08_17555</name>
</gene>
<feature type="domain" description="HTH arsR-type" evidence="1">
    <location>
        <begin position="1"/>
        <end position="82"/>
    </location>
</feature>
<evidence type="ECO:0000259" key="1">
    <source>
        <dbReference type="PROSITE" id="PS50987"/>
    </source>
</evidence>
<dbReference type="InterPro" id="IPR001845">
    <property type="entry name" value="HTH_ArsR_DNA-bd_dom"/>
</dbReference>
<dbReference type="NCBIfam" id="NF033788">
    <property type="entry name" value="HTH_metalloreg"/>
    <property type="match status" value="1"/>
</dbReference>
<dbReference type="Gene3D" id="1.10.10.10">
    <property type="entry name" value="Winged helix-like DNA-binding domain superfamily/Winged helix DNA-binding domain"/>
    <property type="match status" value="1"/>
</dbReference>
<dbReference type="SUPFAM" id="SSF53335">
    <property type="entry name" value="S-adenosyl-L-methionine-dependent methyltransferases"/>
    <property type="match status" value="1"/>
</dbReference>
<dbReference type="GO" id="GO:0003700">
    <property type="term" value="F:DNA-binding transcription factor activity"/>
    <property type="evidence" value="ECO:0007669"/>
    <property type="project" value="InterPro"/>
</dbReference>
<keyword evidence="2" id="KW-0489">Methyltransferase</keyword>
<protein>
    <submittedName>
        <fullName evidence="2">Methyltransferase domain-containing protein</fullName>
    </submittedName>
</protein>
<dbReference type="CDD" id="cd02440">
    <property type="entry name" value="AdoMet_MTases"/>
    <property type="match status" value="1"/>
</dbReference>
<dbReference type="InterPro" id="IPR050508">
    <property type="entry name" value="Methyltransf_Superfamily"/>
</dbReference>
<evidence type="ECO:0000313" key="2">
    <source>
        <dbReference type="EMBL" id="HCT59010.1"/>
    </source>
</evidence>
<reference evidence="2 3" key="1">
    <citation type="journal article" date="2018" name="Nat. Biotechnol.">
        <title>A standardized bacterial taxonomy based on genome phylogeny substantially revises the tree of life.</title>
        <authorList>
            <person name="Parks D.H."/>
            <person name="Chuvochina M."/>
            <person name="Waite D.W."/>
            <person name="Rinke C."/>
            <person name="Skarshewski A."/>
            <person name="Chaumeil P.A."/>
            <person name="Hugenholtz P."/>
        </authorList>
    </citation>
    <scope>NUCLEOTIDE SEQUENCE [LARGE SCALE GENOMIC DNA]</scope>
    <source>
        <strain evidence="2">UBA8844</strain>
    </source>
</reference>
<dbReference type="Gene3D" id="3.40.50.150">
    <property type="entry name" value="Vaccinia Virus protein VP39"/>
    <property type="match status" value="1"/>
</dbReference>
<proteinExistence type="predicted"/>
<dbReference type="AlphaFoldDB" id="A0A3D4VD06"/>
<organism evidence="2 3">
    <name type="scientific">Gemmatimonas aurantiaca</name>
    <dbReference type="NCBI Taxonomy" id="173480"/>
    <lineage>
        <taxon>Bacteria</taxon>
        <taxon>Pseudomonadati</taxon>
        <taxon>Gemmatimonadota</taxon>
        <taxon>Gemmatimonadia</taxon>
        <taxon>Gemmatimonadales</taxon>
        <taxon>Gemmatimonadaceae</taxon>
        <taxon>Gemmatimonas</taxon>
    </lineage>
</organism>
<dbReference type="InterPro" id="IPR011991">
    <property type="entry name" value="ArsR-like_HTH"/>
</dbReference>
<dbReference type="PANTHER" id="PTHR42912">
    <property type="entry name" value="METHYLTRANSFERASE"/>
    <property type="match status" value="1"/>
</dbReference>
<dbReference type="Pfam" id="PF01022">
    <property type="entry name" value="HTH_5"/>
    <property type="match status" value="1"/>
</dbReference>
<keyword evidence="2" id="KW-0808">Transferase</keyword>
<comment type="caution">
    <text evidence="2">The sequence shown here is derived from an EMBL/GenBank/DDBJ whole genome shotgun (WGS) entry which is preliminary data.</text>
</comment>
<dbReference type="InterPro" id="IPR036388">
    <property type="entry name" value="WH-like_DNA-bd_sf"/>
</dbReference>
<sequence length="310" mass="33259">MVELAEPTRSRLLAALERQELTVGELAAALQLPQSTVSRHLKILTDQGWIASRAEGASRWYRRHPHLDASMLALWSLVREAFVRTPVALQDAARVDAVLAARRTVTQTFFATASAEWDDLRAELFGARADLLALLALLDDTLIVGDLGCGTGALSAALAPHVAQVHAIDASPAMLAAAAARLAPFAHVTVTEGALEALPLDDDALDVAVLMLVLHHVSDPLRALREVHRVLRPAGRVLLVDMQPHADERYRDTMGHVWLGFPADTLTEWLREAGFANVRITPLPLDSAASGPALFACTATAVASPALVMS</sequence>
<dbReference type="PRINTS" id="PR00778">
    <property type="entry name" value="HTHARSR"/>
</dbReference>
<evidence type="ECO:0000313" key="3">
    <source>
        <dbReference type="Proteomes" id="UP000264071"/>
    </source>
</evidence>
<dbReference type="InterPro" id="IPR013216">
    <property type="entry name" value="Methyltransf_11"/>
</dbReference>
<accession>A0A3D4VD06</accession>
<dbReference type="PROSITE" id="PS50987">
    <property type="entry name" value="HTH_ARSR_2"/>
    <property type="match status" value="1"/>
</dbReference>
<name>A0A3D4VD06_9BACT</name>
<dbReference type="OMA" id="SWAREAC"/>
<dbReference type="CDD" id="cd00090">
    <property type="entry name" value="HTH_ARSR"/>
    <property type="match status" value="1"/>
</dbReference>
<dbReference type="GO" id="GO:0008757">
    <property type="term" value="F:S-adenosylmethionine-dependent methyltransferase activity"/>
    <property type="evidence" value="ECO:0007669"/>
    <property type="project" value="InterPro"/>
</dbReference>
<dbReference type="EMBL" id="DPIY01000012">
    <property type="protein sequence ID" value="HCT59010.1"/>
    <property type="molecule type" value="Genomic_DNA"/>
</dbReference>
<dbReference type="InterPro" id="IPR029063">
    <property type="entry name" value="SAM-dependent_MTases_sf"/>
</dbReference>